<dbReference type="Gene3D" id="1.10.10.10">
    <property type="entry name" value="Winged helix-like DNA-binding domain superfamily/Winged helix DNA-binding domain"/>
    <property type="match status" value="1"/>
</dbReference>
<evidence type="ECO:0000313" key="3">
    <source>
        <dbReference type="Proteomes" id="UP001484097"/>
    </source>
</evidence>
<dbReference type="SMART" id="SM00347">
    <property type="entry name" value="HTH_MARR"/>
    <property type="match status" value="1"/>
</dbReference>
<dbReference type="EMBL" id="JBDXMX010000006">
    <property type="protein sequence ID" value="MEO9248665.1"/>
    <property type="molecule type" value="Genomic_DNA"/>
</dbReference>
<dbReference type="InterPro" id="IPR036388">
    <property type="entry name" value="WH-like_DNA-bd_sf"/>
</dbReference>
<evidence type="ECO:0000259" key="1">
    <source>
        <dbReference type="PROSITE" id="PS50995"/>
    </source>
</evidence>
<comment type="caution">
    <text evidence="2">The sequence shown here is derived from an EMBL/GenBank/DDBJ whole genome shotgun (WGS) entry which is preliminary data.</text>
</comment>
<dbReference type="InterPro" id="IPR039422">
    <property type="entry name" value="MarR/SlyA-like"/>
</dbReference>
<accession>A0ABV0IMI4</accession>
<dbReference type="SUPFAM" id="SSF46785">
    <property type="entry name" value="Winged helix' DNA-binding domain"/>
    <property type="match status" value="1"/>
</dbReference>
<sequence length="170" mass="17954">MPHSGQESAELSQLIHALRRYAEMADRTTDAAGHRSGLHRTDLRALTILMQRQAAGLNTSPTDLGRMLSLTSASTTALVDRLVANGHAQRTPSTTDRRRISISHTDTAAADGRRIFRPMASSLAGHLSRFTPDQLQTATEVLDAATEALDAFGTAAGALPTGSPAADATP</sequence>
<dbReference type="InterPro" id="IPR000835">
    <property type="entry name" value="HTH_MarR-typ"/>
</dbReference>
<dbReference type="Pfam" id="PF12802">
    <property type="entry name" value="MarR_2"/>
    <property type="match status" value="1"/>
</dbReference>
<dbReference type="InterPro" id="IPR036390">
    <property type="entry name" value="WH_DNA-bd_sf"/>
</dbReference>
<dbReference type="PROSITE" id="PS50995">
    <property type="entry name" value="HTH_MARR_2"/>
    <property type="match status" value="1"/>
</dbReference>
<reference evidence="2 3" key="1">
    <citation type="submission" date="2024-05" db="EMBL/GenBank/DDBJ databases">
        <authorList>
            <person name="Yi C."/>
        </authorList>
    </citation>
    <scope>NUCLEOTIDE SEQUENCE [LARGE SCALE GENOMIC DNA]</scope>
    <source>
        <strain evidence="2 3">XS13</strain>
    </source>
</reference>
<name>A0ABV0IMI4_9MICC</name>
<protein>
    <submittedName>
        <fullName evidence="2">MarR family transcriptional regulator</fullName>
    </submittedName>
</protein>
<dbReference type="Proteomes" id="UP001484097">
    <property type="component" value="Unassembled WGS sequence"/>
</dbReference>
<evidence type="ECO:0000313" key="2">
    <source>
        <dbReference type="EMBL" id="MEO9248665.1"/>
    </source>
</evidence>
<dbReference type="PANTHER" id="PTHR33164:SF106">
    <property type="entry name" value="TRANSCRIPTIONAL REGULATORY PROTEIN"/>
    <property type="match status" value="1"/>
</dbReference>
<organism evidence="2 3">
    <name type="scientific">Citricoccus nitrophenolicus</name>
    <dbReference type="NCBI Taxonomy" id="863575"/>
    <lineage>
        <taxon>Bacteria</taxon>
        <taxon>Bacillati</taxon>
        <taxon>Actinomycetota</taxon>
        <taxon>Actinomycetes</taxon>
        <taxon>Micrococcales</taxon>
        <taxon>Micrococcaceae</taxon>
        <taxon>Citricoccus</taxon>
    </lineage>
</organism>
<dbReference type="PANTHER" id="PTHR33164">
    <property type="entry name" value="TRANSCRIPTIONAL REGULATOR, MARR FAMILY"/>
    <property type="match status" value="1"/>
</dbReference>
<proteinExistence type="predicted"/>
<gene>
    <name evidence="2" type="ORF">ABDK96_13340</name>
</gene>
<dbReference type="RefSeq" id="WP_309812576.1">
    <property type="nucleotide sequence ID" value="NZ_JBDXMX010000006.1"/>
</dbReference>
<feature type="domain" description="HTH marR-type" evidence="1">
    <location>
        <begin position="11"/>
        <end position="147"/>
    </location>
</feature>
<keyword evidence="3" id="KW-1185">Reference proteome</keyword>